<protein>
    <submittedName>
        <fullName evidence="5">ATP-binding protein</fullName>
    </submittedName>
</protein>
<keyword evidence="4" id="KW-0812">Transmembrane</keyword>
<keyword evidence="6" id="KW-1185">Reference proteome</keyword>
<proteinExistence type="predicted"/>
<dbReference type="Proteomes" id="UP000740605">
    <property type="component" value="Unassembled WGS sequence"/>
</dbReference>
<dbReference type="GO" id="GO:0005524">
    <property type="term" value="F:ATP binding"/>
    <property type="evidence" value="ECO:0007669"/>
    <property type="project" value="UniProtKB-KW"/>
</dbReference>
<name>A0ABS5XW94_9MICO</name>
<dbReference type="SUPFAM" id="SSF55874">
    <property type="entry name" value="ATPase domain of HSP90 chaperone/DNA topoisomerase II/histidine kinase"/>
    <property type="match status" value="1"/>
</dbReference>
<dbReference type="InterPro" id="IPR050482">
    <property type="entry name" value="Sensor_HK_TwoCompSys"/>
</dbReference>
<evidence type="ECO:0000256" key="4">
    <source>
        <dbReference type="SAM" id="Phobius"/>
    </source>
</evidence>
<evidence type="ECO:0000256" key="3">
    <source>
        <dbReference type="ARBA" id="ARBA00023012"/>
    </source>
</evidence>
<sequence>MPRRVPAELSTATERFTQRRVERILSLVVALGSGVLGAQSFLNALGSTQETLHWHAPLLIGVFVPLGLMVIALASGVLVRLASGVCAVAIAAALLCWPAATSGSTSPATSDPWIWYLLNVATAAAAMAFPLAVQIGWVVFIPVLYTASRLWQVGLDRASVVEVVLDSSFALILGGVIVALGWILRSVAVGIDDARRDAVRSYAAAAEADAAEAERVAVAALMHDSVLAALIAAERAETPREDALAVAMAREALTRLANAELDAGEGSDESVAATALARAVENAAATGAGRVPVTVAVEADAGEIPGRVARAIVLATTQAVANAIQHAGGRGLAVDVRAGRRTVAVRIADRGAGFEPAAVGADRLGIRGSIVARMAAVGGRARVATGRQGTTVILEWERPR</sequence>
<keyword evidence="4" id="KW-1133">Transmembrane helix</keyword>
<evidence type="ECO:0000313" key="6">
    <source>
        <dbReference type="Proteomes" id="UP000740605"/>
    </source>
</evidence>
<dbReference type="PANTHER" id="PTHR24421:SF61">
    <property type="entry name" value="OXYGEN SENSOR HISTIDINE KINASE NREB"/>
    <property type="match status" value="1"/>
</dbReference>
<keyword evidence="2" id="KW-0418">Kinase</keyword>
<feature type="transmembrane region" description="Helical" evidence="4">
    <location>
        <begin position="81"/>
        <end position="100"/>
    </location>
</feature>
<organism evidence="5 6">
    <name type="scientific">Microbacterium flavum</name>
    <dbReference type="NCBI Taxonomy" id="415216"/>
    <lineage>
        <taxon>Bacteria</taxon>
        <taxon>Bacillati</taxon>
        <taxon>Actinomycetota</taxon>
        <taxon>Actinomycetes</taxon>
        <taxon>Micrococcales</taxon>
        <taxon>Microbacteriaceae</taxon>
        <taxon>Microbacterium</taxon>
    </lineage>
</organism>
<feature type="transmembrane region" description="Helical" evidence="4">
    <location>
        <begin position="54"/>
        <end position="74"/>
    </location>
</feature>
<feature type="transmembrane region" description="Helical" evidence="4">
    <location>
        <begin position="120"/>
        <end position="147"/>
    </location>
</feature>
<reference evidence="5 6" key="1">
    <citation type="submission" date="2021-03" db="EMBL/GenBank/DDBJ databases">
        <title>Microbacterium pauli sp. nov., isolated from microfiltered milk.</title>
        <authorList>
            <person name="Bellassi P."/>
            <person name="Fontana A."/>
            <person name="Callegari M.L."/>
            <person name="Lorenzo M."/>
            <person name="Cappa F."/>
        </authorList>
    </citation>
    <scope>NUCLEOTIDE SEQUENCE [LARGE SCALE GENOMIC DNA]</scope>
    <source>
        <strain evidence="5 6">DSM 18909</strain>
    </source>
</reference>
<evidence type="ECO:0000256" key="1">
    <source>
        <dbReference type="ARBA" id="ARBA00022679"/>
    </source>
</evidence>
<gene>
    <name evidence="5" type="ORF">J0P97_08970</name>
</gene>
<dbReference type="Gene3D" id="3.30.565.10">
    <property type="entry name" value="Histidine kinase-like ATPase, C-terminal domain"/>
    <property type="match status" value="1"/>
</dbReference>
<evidence type="ECO:0000313" key="5">
    <source>
        <dbReference type="EMBL" id="MBT8798202.1"/>
    </source>
</evidence>
<dbReference type="EMBL" id="JAFLHG010000007">
    <property type="protein sequence ID" value="MBT8798202.1"/>
    <property type="molecule type" value="Genomic_DNA"/>
</dbReference>
<keyword evidence="1" id="KW-0808">Transferase</keyword>
<keyword evidence="5" id="KW-0067">ATP-binding</keyword>
<comment type="caution">
    <text evidence="5">The sequence shown here is derived from an EMBL/GenBank/DDBJ whole genome shotgun (WGS) entry which is preliminary data.</text>
</comment>
<keyword evidence="4" id="KW-0472">Membrane</keyword>
<accession>A0ABS5XW94</accession>
<keyword evidence="5" id="KW-0547">Nucleotide-binding</keyword>
<feature type="transmembrane region" description="Helical" evidence="4">
    <location>
        <begin position="159"/>
        <end position="184"/>
    </location>
</feature>
<keyword evidence="3" id="KW-0902">Two-component regulatory system</keyword>
<feature type="transmembrane region" description="Helical" evidence="4">
    <location>
        <begin position="24"/>
        <end position="42"/>
    </location>
</feature>
<evidence type="ECO:0000256" key="2">
    <source>
        <dbReference type="ARBA" id="ARBA00022777"/>
    </source>
</evidence>
<dbReference type="InterPro" id="IPR036890">
    <property type="entry name" value="HATPase_C_sf"/>
</dbReference>
<dbReference type="PANTHER" id="PTHR24421">
    <property type="entry name" value="NITRATE/NITRITE SENSOR PROTEIN NARX-RELATED"/>
    <property type="match status" value="1"/>
</dbReference>